<organism evidence="2 3">
    <name type="scientific">Pseudaquabacterium inlustre</name>
    <dbReference type="NCBI Taxonomy" id="2984192"/>
    <lineage>
        <taxon>Bacteria</taxon>
        <taxon>Pseudomonadati</taxon>
        <taxon>Pseudomonadota</taxon>
        <taxon>Betaproteobacteria</taxon>
        <taxon>Burkholderiales</taxon>
        <taxon>Sphaerotilaceae</taxon>
        <taxon>Pseudaquabacterium</taxon>
    </lineage>
</organism>
<dbReference type="InterPro" id="IPR012902">
    <property type="entry name" value="N_methyl_site"/>
</dbReference>
<comment type="caution">
    <text evidence="2">The sequence shown here is derived from an EMBL/GenBank/DDBJ whole genome shotgun (WGS) entry which is preliminary data.</text>
</comment>
<sequence>MLRHPRRRGVTIVELMVGVAVGLLVVAGALSLFVTHTVNSGVMLGKARMAQDLRAAADLVARDLRRAAYWGHAIDGTHAVGAGSAAPRNPYAAVSGSTSDGLRYAFTRDASENDTLDDAEQFGFRVYEGVLQMRTSASTWQDVTDRRAVRIADDGLRITATATTLPLGHLCARTCSAGTPNCPTTTVRRFDITLTGQSIADTSATRSVTATVRLRNDALAGQCPA</sequence>
<evidence type="ECO:0000313" key="3">
    <source>
        <dbReference type="Proteomes" id="UP001365405"/>
    </source>
</evidence>
<evidence type="ECO:0000313" key="2">
    <source>
        <dbReference type="EMBL" id="MEK8050467.1"/>
    </source>
</evidence>
<keyword evidence="1" id="KW-0812">Transmembrane</keyword>
<feature type="transmembrane region" description="Helical" evidence="1">
    <location>
        <begin position="12"/>
        <end position="34"/>
    </location>
</feature>
<protein>
    <submittedName>
        <fullName evidence="2">Prepilin-type N-terminal cleavage/methylation domain-containing protein</fullName>
    </submittedName>
</protein>
<gene>
    <name evidence="2" type="ORF">AACH10_09475</name>
</gene>
<keyword evidence="1" id="KW-1133">Transmembrane helix</keyword>
<dbReference type="Pfam" id="PF07963">
    <property type="entry name" value="N_methyl"/>
    <property type="match status" value="1"/>
</dbReference>
<accession>A0ABU9CIT8</accession>
<dbReference type="RefSeq" id="WP_341410142.1">
    <property type="nucleotide sequence ID" value="NZ_JBBUTH010000004.1"/>
</dbReference>
<dbReference type="Proteomes" id="UP001365405">
    <property type="component" value="Unassembled WGS sequence"/>
</dbReference>
<evidence type="ECO:0000256" key="1">
    <source>
        <dbReference type="SAM" id="Phobius"/>
    </source>
</evidence>
<dbReference type="EMBL" id="JBBUTH010000004">
    <property type="protein sequence ID" value="MEK8050467.1"/>
    <property type="molecule type" value="Genomic_DNA"/>
</dbReference>
<keyword evidence="1" id="KW-0472">Membrane</keyword>
<proteinExistence type="predicted"/>
<keyword evidence="3" id="KW-1185">Reference proteome</keyword>
<reference evidence="2 3" key="1">
    <citation type="submission" date="2024-04" db="EMBL/GenBank/DDBJ databases">
        <title>Novel species of the genus Ideonella isolated from streams.</title>
        <authorList>
            <person name="Lu H."/>
        </authorList>
    </citation>
    <scope>NUCLEOTIDE SEQUENCE [LARGE SCALE GENOMIC DNA]</scope>
    <source>
        <strain evidence="2 3">DXS22W</strain>
    </source>
</reference>
<name>A0ABU9CIT8_9BURK</name>